<sequence>MKTVYTIFFSPTHTSQIIADVIAESLEAENEIQIDLTHGIPENKEKINGGWAVIAFPVYGGRIAETAVERFKQIRANGTKAIICVVYGNRDYDDALVELQDLATAQGFIPVTAGAFIGEHSYSRPGRGIAENRPDKNDIDIAFSFGEKSAKKMTELQDIPPVLLIKGQRPYKEKGPKTPQAPITNEALCTQCGHCIDLCPTYAISLGDALVTDANTCIKCCACVKECPNEARIFETPYTDLLHSKCNERREPELFYAQ</sequence>
<dbReference type="InterPro" id="IPR017900">
    <property type="entry name" value="4Fe4S_Fe_S_CS"/>
</dbReference>
<evidence type="ECO:0000256" key="3">
    <source>
        <dbReference type="ARBA" id="ARBA00023004"/>
    </source>
</evidence>
<evidence type="ECO:0000256" key="4">
    <source>
        <dbReference type="ARBA" id="ARBA00023014"/>
    </source>
</evidence>
<dbReference type="Pfam" id="PF13237">
    <property type="entry name" value="Fer4_10"/>
    <property type="match status" value="1"/>
</dbReference>
<dbReference type="SUPFAM" id="SSF52218">
    <property type="entry name" value="Flavoproteins"/>
    <property type="match status" value="1"/>
</dbReference>
<evidence type="ECO:0000259" key="5">
    <source>
        <dbReference type="PROSITE" id="PS51379"/>
    </source>
</evidence>
<dbReference type="RefSeq" id="WP_255028013.1">
    <property type="nucleotide sequence ID" value="NZ_JANDHW010000012.1"/>
</dbReference>
<evidence type="ECO:0000256" key="1">
    <source>
        <dbReference type="ARBA" id="ARBA00022485"/>
    </source>
</evidence>
<keyword evidence="1" id="KW-0004">4Fe-4S</keyword>
<dbReference type="InterPro" id="IPR029039">
    <property type="entry name" value="Flavoprotein-like_sf"/>
</dbReference>
<dbReference type="Gene3D" id="3.40.50.360">
    <property type="match status" value="1"/>
</dbReference>
<name>A0ABT1MJ76_9BACT</name>
<evidence type="ECO:0000256" key="2">
    <source>
        <dbReference type="ARBA" id="ARBA00022723"/>
    </source>
</evidence>
<feature type="domain" description="4Fe-4S ferredoxin-type" evidence="5">
    <location>
        <begin position="180"/>
        <end position="209"/>
    </location>
</feature>
<accession>A0ABT1MJ76</accession>
<keyword evidence="3" id="KW-0408">Iron</keyword>
<evidence type="ECO:0000313" key="6">
    <source>
        <dbReference type="EMBL" id="MCP9612670.1"/>
    </source>
</evidence>
<dbReference type="SUPFAM" id="SSF54862">
    <property type="entry name" value="4Fe-4S ferredoxins"/>
    <property type="match status" value="1"/>
</dbReference>
<keyword evidence="2" id="KW-0479">Metal-binding</keyword>
<dbReference type="InterPro" id="IPR050572">
    <property type="entry name" value="Fe-S_Ferredoxin"/>
</dbReference>
<feature type="domain" description="4Fe-4S ferredoxin-type" evidence="5">
    <location>
        <begin position="210"/>
        <end position="237"/>
    </location>
</feature>
<dbReference type="PANTHER" id="PTHR43687">
    <property type="entry name" value="ADENYLYLSULFATE REDUCTASE, BETA SUBUNIT"/>
    <property type="match status" value="1"/>
</dbReference>
<dbReference type="EMBL" id="JANDHW010000012">
    <property type="protein sequence ID" value="MCP9612670.1"/>
    <property type="molecule type" value="Genomic_DNA"/>
</dbReference>
<protein>
    <submittedName>
        <fullName evidence="6">4Fe-4S binding protein</fullName>
    </submittedName>
</protein>
<dbReference type="Gene3D" id="3.30.70.20">
    <property type="match status" value="1"/>
</dbReference>
<gene>
    <name evidence="6" type="ORF">NMU02_11265</name>
</gene>
<proteinExistence type="predicted"/>
<evidence type="ECO:0000313" key="7">
    <source>
        <dbReference type="Proteomes" id="UP001205603"/>
    </source>
</evidence>
<organism evidence="6 7">
    <name type="scientific">Coprobacter tertius</name>
    <dbReference type="NCBI Taxonomy" id="2944915"/>
    <lineage>
        <taxon>Bacteria</taxon>
        <taxon>Pseudomonadati</taxon>
        <taxon>Bacteroidota</taxon>
        <taxon>Bacteroidia</taxon>
        <taxon>Bacteroidales</taxon>
        <taxon>Barnesiellaceae</taxon>
        <taxon>Coprobacter</taxon>
    </lineage>
</organism>
<reference evidence="6 7" key="1">
    <citation type="submission" date="2022-07" db="EMBL/GenBank/DDBJ databases">
        <title>Fecal culturing of patients with breast cancer.</title>
        <authorList>
            <person name="Teng N.M.Y."/>
            <person name="Kiu R."/>
            <person name="Evans R."/>
            <person name="Baker D.J."/>
            <person name="Zenner C."/>
            <person name="Robinson S.D."/>
            <person name="Hall L.J."/>
        </authorList>
    </citation>
    <scope>NUCLEOTIDE SEQUENCE [LARGE SCALE GENOMIC DNA]</scope>
    <source>
        <strain evidence="6 7">LH1063</strain>
    </source>
</reference>
<dbReference type="PANTHER" id="PTHR43687:SF1">
    <property type="entry name" value="FERREDOXIN III"/>
    <property type="match status" value="1"/>
</dbReference>
<dbReference type="InterPro" id="IPR017896">
    <property type="entry name" value="4Fe4S_Fe-S-bd"/>
</dbReference>
<dbReference type="Proteomes" id="UP001205603">
    <property type="component" value="Unassembled WGS sequence"/>
</dbReference>
<dbReference type="PROSITE" id="PS00198">
    <property type="entry name" value="4FE4S_FER_1"/>
    <property type="match status" value="1"/>
</dbReference>
<keyword evidence="4" id="KW-0411">Iron-sulfur</keyword>
<comment type="caution">
    <text evidence="6">The sequence shown here is derived from an EMBL/GenBank/DDBJ whole genome shotgun (WGS) entry which is preliminary data.</text>
</comment>
<keyword evidence="7" id="KW-1185">Reference proteome</keyword>
<dbReference type="PROSITE" id="PS51379">
    <property type="entry name" value="4FE4S_FER_2"/>
    <property type="match status" value="2"/>
</dbReference>